<dbReference type="InterPro" id="IPR029063">
    <property type="entry name" value="SAM-dependent_MTases_sf"/>
</dbReference>
<feature type="binding site" evidence="9">
    <location>
        <begin position="295"/>
        <end position="301"/>
    </location>
    <ligand>
        <name>S-adenosyl-L-methionine</name>
        <dbReference type="ChEBI" id="CHEBI:59789"/>
    </ligand>
</feature>
<sequence length="313" mass="34880">MLRHRSGEQVKLAVVHGFLGGNGEHGLGIVDEGEGVAGEGVHVVVRVEEEHEAAILGTNVVHVGGVAKDLKDPLPITVVVIDPRLTDDERVDHPRDDDSDDGNTEKKSRAIDEEKEKEEEDTDAEMQLNINQESNEFRLPTKEELEEEALRPPDLSNLQRRTKENIRCCNCFKCLKKDLCTYYGYNEFLIGALVEVVVELMELIEAFEKPRPICLRTNTLKTRRWDLADVLINRGVNLDPLSKWSTVGLVVYDSQVPIGATPEYMAGFYTLQSASSFLPFMALAPQEKERVVDMAAAPGGKTTYIAALMMNTD</sequence>
<name>K7K2A4_SOYBN</name>
<dbReference type="InParanoid" id="K7K2A4"/>
<dbReference type="InterPro" id="IPR023273">
    <property type="entry name" value="RCMT_NOP2"/>
</dbReference>
<feature type="compositionally biased region" description="Acidic residues" evidence="10">
    <location>
        <begin position="115"/>
        <end position="124"/>
    </location>
</feature>
<comment type="caution">
    <text evidence="9">Lacks conserved residue(s) required for the propagation of feature annotation.</text>
</comment>
<dbReference type="PaxDb" id="3847-GLYMA01G09381.1"/>
<keyword evidence="8" id="KW-0539">Nucleus</keyword>
<keyword evidence="3" id="KW-0690">Ribosome biogenesis</keyword>
<reference evidence="12" key="3">
    <citation type="submission" date="2018-07" db="EMBL/GenBank/DDBJ databases">
        <title>WGS assembly of Glycine max.</title>
        <authorList>
            <person name="Schmutz J."/>
            <person name="Cannon S."/>
            <person name="Schlueter J."/>
            <person name="Ma J."/>
            <person name="Mitros T."/>
            <person name="Nelson W."/>
            <person name="Hyten D."/>
            <person name="Song Q."/>
            <person name="Thelen J."/>
            <person name="Cheng J."/>
            <person name="Xu D."/>
            <person name="Hellsten U."/>
            <person name="May G."/>
            <person name="Yu Y."/>
            <person name="Sakurai T."/>
            <person name="Umezawa T."/>
            <person name="Bhattacharyya M."/>
            <person name="Sandhu D."/>
            <person name="Valliyodan B."/>
            <person name="Lindquist E."/>
            <person name="Peto M."/>
            <person name="Grant D."/>
            <person name="Shu S."/>
            <person name="Goodstein D."/>
            <person name="Barry K."/>
            <person name="Futrell-Griggs M."/>
            <person name="Abernathy B."/>
            <person name="Du J."/>
            <person name="Tian Z."/>
            <person name="Zhu L."/>
            <person name="Gill N."/>
            <person name="Joshi T."/>
            <person name="Libault M."/>
            <person name="Sethuraman A."/>
            <person name="Zhang X."/>
            <person name="Shinozaki K."/>
            <person name="Nguyen H."/>
            <person name="Wing R."/>
            <person name="Cregan P."/>
            <person name="Specht J."/>
            <person name="Grimwood J."/>
            <person name="Rokhsar D."/>
            <person name="Stacey G."/>
            <person name="Shoemaker R."/>
            <person name="Jackson S."/>
        </authorList>
    </citation>
    <scope>NUCLEOTIDE SEQUENCE</scope>
    <source>
        <tissue evidence="12">Callus</tissue>
    </source>
</reference>
<evidence type="ECO:0000313" key="13">
    <source>
        <dbReference type="EnsemblPlants" id="KRH75188"/>
    </source>
</evidence>
<dbReference type="PROSITE" id="PS51686">
    <property type="entry name" value="SAM_MT_RSMB_NOP"/>
    <property type="match status" value="1"/>
</dbReference>
<evidence type="ECO:0000256" key="6">
    <source>
        <dbReference type="ARBA" id="ARBA00022691"/>
    </source>
</evidence>
<organism evidence="13">
    <name type="scientific">Glycine max</name>
    <name type="common">Soybean</name>
    <name type="synonym">Glycine hispida</name>
    <dbReference type="NCBI Taxonomy" id="3847"/>
    <lineage>
        <taxon>Eukaryota</taxon>
        <taxon>Viridiplantae</taxon>
        <taxon>Streptophyta</taxon>
        <taxon>Embryophyta</taxon>
        <taxon>Tracheophyta</taxon>
        <taxon>Spermatophyta</taxon>
        <taxon>Magnoliopsida</taxon>
        <taxon>eudicotyledons</taxon>
        <taxon>Gunneridae</taxon>
        <taxon>Pentapetalae</taxon>
        <taxon>rosids</taxon>
        <taxon>fabids</taxon>
        <taxon>Fabales</taxon>
        <taxon>Fabaceae</taxon>
        <taxon>Papilionoideae</taxon>
        <taxon>50 kb inversion clade</taxon>
        <taxon>NPAAA clade</taxon>
        <taxon>indigoferoid/millettioid clade</taxon>
        <taxon>Phaseoleae</taxon>
        <taxon>Glycine</taxon>
        <taxon>Glycine subgen. Soja</taxon>
    </lineage>
</organism>
<keyword evidence="7 9" id="KW-0694">RNA-binding</keyword>
<keyword evidence="4 9" id="KW-0489">Methyltransferase</keyword>
<dbReference type="STRING" id="3847.K7K2A4"/>
<gene>
    <name evidence="12" type="ORF">GLYMA_01G068500</name>
</gene>
<protein>
    <recommendedName>
        <fullName evidence="11">SAM-dependent MTase RsmB/NOP-type domain-containing protein</fullName>
    </recommendedName>
</protein>
<dbReference type="Gene3D" id="3.30.70.1170">
    <property type="entry name" value="Sun protein, domain 3"/>
    <property type="match status" value="1"/>
</dbReference>
<dbReference type="EnsemblPlants" id="KRH75188">
    <property type="protein sequence ID" value="KRH75188"/>
    <property type="gene ID" value="GLYMA_01G068500"/>
</dbReference>
<dbReference type="eggNOG" id="KOG1122">
    <property type="taxonomic scope" value="Eukaryota"/>
</dbReference>
<dbReference type="GO" id="GO:0001510">
    <property type="term" value="P:RNA methylation"/>
    <property type="evidence" value="ECO:0007669"/>
    <property type="project" value="InterPro"/>
</dbReference>
<dbReference type="InterPro" id="IPR001678">
    <property type="entry name" value="MeTrfase_RsmB-F_NOP2_dom"/>
</dbReference>
<dbReference type="GO" id="GO:0008173">
    <property type="term" value="F:RNA methyltransferase activity"/>
    <property type="evidence" value="ECO:0007669"/>
    <property type="project" value="InterPro"/>
</dbReference>
<dbReference type="PRINTS" id="PR02012">
    <property type="entry name" value="RCMTNOP2"/>
</dbReference>
<dbReference type="InterPro" id="IPR023267">
    <property type="entry name" value="RCMT"/>
</dbReference>
<dbReference type="GO" id="GO:0042254">
    <property type="term" value="P:ribosome biogenesis"/>
    <property type="evidence" value="ECO:0007669"/>
    <property type="project" value="UniProtKB-KW"/>
</dbReference>
<feature type="compositionally biased region" description="Basic and acidic residues" evidence="10">
    <location>
        <begin position="103"/>
        <end position="114"/>
    </location>
</feature>
<dbReference type="Gene3D" id="3.40.50.150">
    <property type="entry name" value="Vaccinia Virus protein VP39"/>
    <property type="match status" value="1"/>
</dbReference>
<keyword evidence="5 9" id="KW-0808">Transferase</keyword>
<proteinExistence type="inferred from homology"/>
<evidence type="ECO:0000256" key="1">
    <source>
        <dbReference type="ARBA" id="ARBA00004604"/>
    </source>
</evidence>
<feature type="region of interest" description="Disordered" evidence="10">
    <location>
        <begin position="87"/>
        <end position="125"/>
    </location>
</feature>
<evidence type="ECO:0000313" key="12">
    <source>
        <dbReference type="EMBL" id="KRH75188.1"/>
    </source>
</evidence>
<evidence type="ECO:0000256" key="7">
    <source>
        <dbReference type="ARBA" id="ARBA00022884"/>
    </source>
</evidence>
<dbReference type="SUPFAM" id="SSF53335">
    <property type="entry name" value="S-adenosyl-L-methionine-dependent methyltransferases"/>
    <property type="match status" value="1"/>
</dbReference>
<evidence type="ECO:0000256" key="9">
    <source>
        <dbReference type="PROSITE-ProRule" id="PRU01023"/>
    </source>
</evidence>
<comment type="subcellular location">
    <subcellularLocation>
        <location evidence="1">Nucleus</location>
        <location evidence="1">Nucleolus</location>
    </subcellularLocation>
</comment>
<dbReference type="EMBL" id="CM000834">
    <property type="protein sequence ID" value="KRH75188.1"/>
    <property type="molecule type" value="Genomic_DNA"/>
</dbReference>
<accession>K7K2A4</accession>
<dbReference type="Proteomes" id="UP000008827">
    <property type="component" value="Chromosome 1"/>
</dbReference>
<reference evidence="12 13" key="1">
    <citation type="journal article" date="2010" name="Nature">
        <title>Genome sequence of the palaeopolyploid soybean.</title>
        <authorList>
            <person name="Schmutz J."/>
            <person name="Cannon S.B."/>
            <person name="Schlueter J."/>
            <person name="Ma J."/>
            <person name="Mitros T."/>
            <person name="Nelson W."/>
            <person name="Hyten D.L."/>
            <person name="Song Q."/>
            <person name="Thelen J.J."/>
            <person name="Cheng J."/>
            <person name="Xu D."/>
            <person name="Hellsten U."/>
            <person name="May G.D."/>
            <person name="Yu Y."/>
            <person name="Sakurai T."/>
            <person name="Umezawa T."/>
            <person name="Bhattacharyya M.K."/>
            <person name="Sandhu D."/>
            <person name="Valliyodan B."/>
            <person name="Lindquist E."/>
            <person name="Peto M."/>
            <person name="Grant D."/>
            <person name="Shu S."/>
            <person name="Goodstein D."/>
            <person name="Barry K."/>
            <person name="Futrell-Griggs M."/>
            <person name="Abernathy B."/>
            <person name="Du J."/>
            <person name="Tian Z."/>
            <person name="Zhu L."/>
            <person name="Gill N."/>
            <person name="Joshi T."/>
            <person name="Libault M."/>
            <person name="Sethuraman A."/>
            <person name="Zhang X.-C."/>
            <person name="Shinozaki K."/>
            <person name="Nguyen H.T."/>
            <person name="Wing R.A."/>
            <person name="Cregan P."/>
            <person name="Specht J."/>
            <person name="Grimwood J."/>
            <person name="Rokhsar D."/>
            <person name="Stacey G."/>
            <person name="Shoemaker R.C."/>
            <person name="Jackson S.A."/>
        </authorList>
    </citation>
    <scope>NUCLEOTIDE SEQUENCE [LARGE SCALE GENOMIC DNA]</scope>
    <source>
        <strain evidence="13">cv. Williams 82</strain>
        <tissue evidence="12">Callus</tissue>
    </source>
</reference>
<dbReference type="GO" id="GO:0003723">
    <property type="term" value="F:RNA binding"/>
    <property type="evidence" value="ECO:0007669"/>
    <property type="project" value="UniProtKB-UniRule"/>
</dbReference>
<evidence type="ECO:0000256" key="10">
    <source>
        <dbReference type="SAM" id="MobiDB-lite"/>
    </source>
</evidence>
<comment type="similarity">
    <text evidence="2 9">Belongs to the class I-like SAM-binding methyltransferase superfamily. RsmB/NOP family.</text>
</comment>
<dbReference type="PANTHER" id="PTHR22807:SF30">
    <property type="entry name" value="28S RRNA (CYTOSINE(4447)-C(5))-METHYLTRANSFERASE-RELATED"/>
    <property type="match status" value="1"/>
</dbReference>
<keyword evidence="14" id="KW-1185">Reference proteome</keyword>
<evidence type="ECO:0000256" key="2">
    <source>
        <dbReference type="ARBA" id="ARBA00007494"/>
    </source>
</evidence>
<evidence type="ECO:0000256" key="4">
    <source>
        <dbReference type="ARBA" id="ARBA00022603"/>
    </source>
</evidence>
<evidence type="ECO:0000256" key="8">
    <source>
        <dbReference type="ARBA" id="ARBA00023242"/>
    </source>
</evidence>
<evidence type="ECO:0000256" key="5">
    <source>
        <dbReference type="ARBA" id="ARBA00022679"/>
    </source>
</evidence>
<evidence type="ECO:0000256" key="3">
    <source>
        <dbReference type="ARBA" id="ARBA00022517"/>
    </source>
</evidence>
<evidence type="ECO:0000259" key="11">
    <source>
        <dbReference type="PROSITE" id="PS51686"/>
    </source>
</evidence>
<dbReference type="HOGENOM" id="CLU_889686_0_0_1"/>
<reference evidence="13" key="2">
    <citation type="submission" date="2018-02" db="UniProtKB">
        <authorList>
            <consortium name="EnsemblPlants"/>
        </authorList>
    </citation>
    <scope>IDENTIFICATION</scope>
    <source>
        <strain evidence="13">Williams 82</strain>
    </source>
</reference>
<feature type="domain" description="SAM-dependent MTase RsmB/NOP-type" evidence="11">
    <location>
        <begin position="203"/>
        <end position="313"/>
    </location>
</feature>
<dbReference type="Pfam" id="PF01189">
    <property type="entry name" value="Methyltr_RsmB-F"/>
    <property type="match status" value="1"/>
</dbReference>
<dbReference type="PANTHER" id="PTHR22807">
    <property type="entry name" value="NOP2 YEAST -RELATED NOL1/NOP2/FMU SUN DOMAIN-CONTAINING"/>
    <property type="match status" value="1"/>
</dbReference>
<dbReference type="FunFam" id="3.30.70.1170:FF:000001">
    <property type="entry name" value="Ribosomal RNA methyltransferase Nop2"/>
    <property type="match status" value="1"/>
</dbReference>
<dbReference type="InterPro" id="IPR049560">
    <property type="entry name" value="MeTrfase_RsmB-F_NOP2_cat"/>
</dbReference>
<evidence type="ECO:0000313" key="14">
    <source>
        <dbReference type="Proteomes" id="UP000008827"/>
    </source>
</evidence>
<dbReference type="AlphaFoldDB" id="K7K2A4"/>
<keyword evidence="6 9" id="KW-0949">S-adenosyl-L-methionine</keyword>
<dbReference type="SMR" id="K7K2A4"/>
<dbReference type="GO" id="GO:0005730">
    <property type="term" value="C:nucleolus"/>
    <property type="evidence" value="ECO:0007669"/>
    <property type="project" value="UniProtKB-SubCell"/>
</dbReference>
<feature type="compositionally biased region" description="Basic and acidic residues" evidence="10">
    <location>
        <begin position="87"/>
        <end position="96"/>
    </location>
</feature>
<dbReference type="Gramene" id="KRH75188">
    <property type="protein sequence ID" value="KRH75188"/>
    <property type="gene ID" value="GLYMA_01G068500"/>
</dbReference>